<dbReference type="SFLD" id="SFLDS00003">
    <property type="entry name" value="Haloacid_Dehalogenase"/>
    <property type="match status" value="1"/>
</dbReference>
<dbReference type="CDD" id="cd07516">
    <property type="entry name" value="HAD_Pase"/>
    <property type="match status" value="1"/>
</dbReference>
<accession>A0A4R2P706</accession>
<name>A0A4R2P706_9BACL</name>
<evidence type="ECO:0008006" key="3">
    <source>
        <dbReference type="Google" id="ProtNLM"/>
    </source>
</evidence>
<dbReference type="PANTHER" id="PTHR10000">
    <property type="entry name" value="PHOSPHOSERINE PHOSPHATASE"/>
    <property type="match status" value="1"/>
</dbReference>
<dbReference type="GO" id="GO:0005829">
    <property type="term" value="C:cytosol"/>
    <property type="evidence" value="ECO:0007669"/>
    <property type="project" value="TreeGrafter"/>
</dbReference>
<reference evidence="1 2" key="1">
    <citation type="submission" date="2019-03" db="EMBL/GenBank/DDBJ databases">
        <title>Genomic Encyclopedia of Type Strains, Phase IV (KMG-IV): sequencing the most valuable type-strain genomes for metagenomic binning, comparative biology and taxonomic classification.</title>
        <authorList>
            <person name="Goeker M."/>
        </authorList>
    </citation>
    <scope>NUCLEOTIDE SEQUENCE [LARGE SCALE GENOMIC DNA]</scope>
    <source>
        <strain evidence="1 2">DSM 19377</strain>
    </source>
</reference>
<comment type="caution">
    <text evidence="1">The sequence shown here is derived from an EMBL/GenBank/DDBJ whole genome shotgun (WGS) entry which is preliminary data.</text>
</comment>
<dbReference type="GO" id="GO:0000287">
    <property type="term" value="F:magnesium ion binding"/>
    <property type="evidence" value="ECO:0007669"/>
    <property type="project" value="TreeGrafter"/>
</dbReference>
<organism evidence="1 2">
    <name type="scientific">Scopulibacillus darangshiensis</name>
    <dbReference type="NCBI Taxonomy" id="442528"/>
    <lineage>
        <taxon>Bacteria</taxon>
        <taxon>Bacillati</taxon>
        <taxon>Bacillota</taxon>
        <taxon>Bacilli</taxon>
        <taxon>Bacillales</taxon>
        <taxon>Sporolactobacillaceae</taxon>
        <taxon>Scopulibacillus</taxon>
    </lineage>
</organism>
<dbReference type="GO" id="GO:0016791">
    <property type="term" value="F:phosphatase activity"/>
    <property type="evidence" value="ECO:0007669"/>
    <property type="project" value="TreeGrafter"/>
</dbReference>
<dbReference type="PANTHER" id="PTHR10000:SF23">
    <property type="entry name" value="5-AMINO-6-(5-PHOSPHO-D-RIBITYLAMINO)URACIL PHOSPHATASE YITU"/>
    <property type="match status" value="1"/>
</dbReference>
<dbReference type="InterPro" id="IPR000150">
    <property type="entry name" value="Cof"/>
</dbReference>
<dbReference type="Proteomes" id="UP000295416">
    <property type="component" value="Unassembled WGS sequence"/>
</dbReference>
<proteinExistence type="predicted"/>
<protein>
    <recommendedName>
        <fullName evidence="3">Cof subfamily protein (Haloacid dehalogenase superfamily)/HAD superfamily hydrolase (TIGR01484 family)</fullName>
    </recommendedName>
</protein>
<sequence length="269" mass="30042">MKRHLIAVDLDGTLLTDNKTILKRTKSALMKAMEKGHHVVISTGRPYRASKSYYHELGLKTPIVNFNGAYVHHPRNPDWGVYHTPLELDTARALIKTCENYDLANIMVEVKDDVYIRNPEPETLEAFNAGDPKVITGDVNNTLQDNPTCVLIQPHKQHVVSLIKDLEKHHADAVQQRSWGEPWNIIEVIRPGINKAVGLRRVAADLDIPAEHIIAFGDEDNDIDMLQYAGQGIAMGNAMDDIKKAADKVTATNEEDGIAQYLENELALV</sequence>
<dbReference type="EMBL" id="SLXK01000008">
    <property type="protein sequence ID" value="TCP29771.1"/>
    <property type="molecule type" value="Genomic_DNA"/>
</dbReference>
<gene>
    <name evidence="1" type="ORF">EV207_10863</name>
</gene>
<evidence type="ECO:0000313" key="2">
    <source>
        <dbReference type="Proteomes" id="UP000295416"/>
    </source>
</evidence>
<dbReference type="NCBIfam" id="TIGR00099">
    <property type="entry name" value="Cof-subfamily"/>
    <property type="match status" value="1"/>
</dbReference>
<dbReference type="RefSeq" id="WP_132745347.1">
    <property type="nucleotide sequence ID" value="NZ_SLXK01000008.1"/>
</dbReference>
<dbReference type="InterPro" id="IPR036412">
    <property type="entry name" value="HAD-like_sf"/>
</dbReference>
<keyword evidence="2" id="KW-1185">Reference proteome</keyword>
<dbReference type="SFLD" id="SFLDG01140">
    <property type="entry name" value="C2.B:_Phosphomannomutase_and_P"/>
    <property type="match status" value="1"/>
</dbReference>
<dbReference type="AlphaFoldDB" id="A0A4R2P706"/>
<dbReference type="NCBIfam" id="TIGR01484">
    <property type="entry name" value="HAD-SF-IIB"/>
    <property type="match status" value="1"/>
</dbReference>
<dbReference type="SUPFAM" id="SSF56784">
    <property type="entry name" value="HAD-like"/>
    <property type="match status" value="1"/>
</dbReference>
<dbReference type="InterPro" id="IPR023214">
    <property type="entry name" value="HAD_sf"/>
</dbReference>
<dbReference type="OrthoDB" id="9781413at2"/>
<dbReference type="InterPro" id="IPR006379">
    <property type="entry name" value="HAD-SF_hydro_IIB"/>
</dbReference>
<dbReference type="Gene3D" id="3.30.1240.10">
    <property type="match status" value="1"/>
</dbReference>
<evidence type="ECO:0000313" key="1">
    <source>
        <dbReference type="EMBL" id="TCP29771.1"/>
    </source>
</evidence>
<dbReference type="PROSITE" id="PS01228">
    <property type="entry name" value="COF_1"/>
    <property type="match status" value="1"/>
</dbReference>
<dbReference type="Gene3D" id="3.40.50.1000">
    <property type="entry name" value="HAD superfamily/HAD-like"/>
    <property type="match status" value="1"/>
</dbReference>
<dbReference type="Pfam" id="PF08282">
    <property type="entry name" value="Hydrolase_3"/>
    <property type="match status" value="1"/>
</dbReference>